<dbReference type="Proteomes" id="UP001153269">
    <property type="component" value="Unassembled WGS sequence"/>
</dbReference>
<dbReference type="EMBL" id="CADEAL010002230">
    <property type="protein sequence ID" value="CAB1439108.1"/>
    <property type="molecule type" value="Genomic_DNA"/>
</dbReference>
<proteinExistence type="predicted"/>
<name>A0A9N7UTR3_PLEPL</name>
<dbReference type="AlphaFoldDB" id="A0A9N7UTR3"/>
<organism evidence="1 2">
    <name type="scientific">Pleuronectes platessa</name>
    <name type="common">European plaice</name>
    <dbReference type="NCBI Taxonomy" id="8262"/>
    <lineage>
        <taxon>Eukaryota</taxon>
        <taxon>Metazoa</taxon>
        <taxon>Chordata</taxon>
        <taxon>Craniata</taxon>
        <taxon>Vertebrata</taxon>
        <taxon>Euteleostomi</taxon>
        <taxon>Actinopterygii</taxon>
        <taxon>Neopterygii</taxon>
        <taxon>Teleostei</taxon>
        <taxon>Neoteleostei</taxon>
        <taxon>Acanthomorphata</taxon>
        <taxon>Carangaria</taxon>
        <taxon>Pleuronectiformes</taxon>
        <taxon>Pleuronectoidei</taxon>
        <taxon>Pleuronectidae</taxon>
        <taxon>Pleuronectes</taxon>
    </lineage>
</organism>
<reference evidence="1" key="1">
    <citation type="submission" date="2020-03" db="EMBL/GenBank/DDBJ databases">
        <authorList>
            <person name="Weist P."/>
        </authorList>
    </citation>
    <scope>NUCLEOTIDE SEQUENCE</scope>
</reference>
<evidence type="ECO:0000313" key="2">
    <source>
        <dbReference type="Proteomes" id="UP001153269"/>
    </source>
</evidence>
<gene>
    <name evidence="1" type="ORF">PLEPLA_LOCUS26944</name>
</gene>
<evidence type="ECO:0000313" key="1">
    <source>
        <dbReference type="EMBL" id="CAB1439108.1"/>
    </source>
</evidence>
<protein>
    <submittedName>
        <fullName evidence="1">Uncharacterized protein</fullName>
    </submittedName>
</protein>
<accession>A0A9N7UTR3</accession>
<sequence length="167" mass="18094">MTTQLNTTQHVDPLHQNHAYLQLCTRRASTRAELVVKSVHVNLVTGGGTMRVCSGGGGEAQKTLPSFSLPPSIAPELQRLVVQQRCRNRASIFMHLEPSCVRSVRVRARGEGTSARAPQASRKGVNVQMFRSGYMMGPDLRLSAPNLDQCESLRDPALPAPGAKHAG</sequence>
<comment type="caution">
    <text evidence="1">The sequence shown here is derived from an EMBL/GenBank/DDBJ whole genome shotgun (WGS) entry which is preliminary data.</text>
</comment>
<keyword evidence="2" id="KW-1185">Reference proteome</keyword>